<dbReference type="Pfam" id="PF00293">
    <property type="entry name" value="NUDIX"/>
    <property type="match status" value="1"/>
</dbReference>
<evidence type="ECO:0000256" key="5">
    <source>
        <dbReference type="ARBA" id="ARBA00022801"/>
    </source>
</evidence>
<feature type="region of interest" description="Disordered" evidence="8">
    <location>
        <begin position="67"/>
        <end position="102"/>
    </location>
</feature>
<dbReference type="GO" id="GO:0000287">
    <property type="term" value="F:magnesium ion binding"/>
    <property type="evidence" value="ECO:0007669"/>
    <property type="project" value="InterPro"/>
</dbReference>
<evidence type="ECO:0000256" key="1">
    <source>
        <dbReference type="ARBA" id="ARBA00001936"/>
    </source>
</evidence>
<keyword evidence="4" id="KW-0479">Metal-binding</keyword>
<comment type="similarity">
    <text evidence="3">Belongs to the Nudix hydrolase family. PCD1 subfamily.</text>
</comment>
<comment type="cofactor">
    <cofactor evidence="1">
        <name>Mn(2+)</name>
        <dbReference type="ChEBI" id="CHEBI:29035"/>
    </cofactor>
</comment>
<dbReference type="GO" id="GO:0030145">
    <property type="term" value="F:manganese ion binding"/>
    <property type="evidence" value="ECO:0007669"/>
    <property type="project" value="InterPro"/>
</dbReference>
<keyword evidence="7" id="KW-0464">Manganese</keyword>
<dbReference type="PROSITE" id="PS01293">
    <property type="entry name" value="NUDIX_COA"/>
    <property type="match status" value="1"/>
</dbReference>
<evidence type="ECO:0000259" key="9">
    <source>
        <dbReference type="PROSITE" id="PS51462"/>
    </source>
</evidence>
<organism evidence="10 11">
    <name type="scientific">Linnemannia elongata AG-77</name>
    <dbReference type="NCBI Taxonomy" id="1314771"/>
    <lineage>
        <taxon>Eukaryota</taxon>
        <taxon>Fungi</taxon>
        <taxon>Fungi incertae sedis</taxon>
        <taxon>Mucoromycota</taxon>
        <taxon>Mortierellomycotina</taxon>
        <taxon>Mortierellomycetes</taxon>
        <taxon>Mortierellales</taxon>
        <taxon>Mortierellaceae</taxon>
        <taxon>Linnemannia</taxon>
    </lineage>
</organism>
<feature type="domain" description="Nudix hydrolase" evidence="9">
    <location>
        <begin position="137"/>
        <end position="281"/>
    </location>
</feature>
<dbReference type="CDD" id="cd03426">
    <property type="entry name" value="NUDIX_CoAse_Nudt7"/>
    <property type="match status" value="1"/>
</dbReference>
<evidence type="ECO:0000256" key="4">
    <source>
        <dbReference type="ARBA" id="ARBA00022723"/>
    </source>
</evidence>
<keyword evidence="5" id="KW-0378">Hydrolase</keyword>
<evidence type="ECO:0000313" key="11">
    <source>
        <dbReference type="Proteomes" id="UP000078512"/>
    </source>
</evidence>
<dbReference type="PANTHER" id="PTHR12992">
    <property type="entry name" value="NUDIX HYDROLASE"/>
    <property type="match status" value="1"/>
</dbReference>
<feature type="compositionally biased region" description="Low complexity" evidence="8">
    <location>
        <begin position="67"/>
        <end position="90"/>
    </location>
</feature>
<dbReference type="OrthoDB" id="206213at2759"/>
<protein>
    <recommendedName>
        <fullName evidence="9">Nudix hydrolase domain-containing protein</fullName>
    </recommendedName>
</protein>
<proteinExistence type="inferred from homology"/>
<dbReference type="STRING" id="1314771.A0A197K086"/>
<dbReference type="InterPro" id="IPR045121">
    <property type="entry name" value="CoAse"/>
</dbReference>
<dbReference type="Gene3D" id="3.90.79.10">
    <property type="entry name" value="Nucleoside Triphosphate Pyrophosphohydrolase"/>
    <property type="match status" value="1"/>
</dbReference>
<dbReference type="SUPFAM" id="SSF55811">
    <property type="entry name" value="Nudix"/>
    <property type="match status" value="1"/>
</dbReference>
<keyword evidence="11" id="KW-1185">Reference proteome</keyword>
<dbReference type="Proteomes" id="UP000078512">
    <property type="component" value="Unassembled WGS sequence"/>
</dbReference>
<dbReference type="InterPro" id="IPR015797">
    <property type="entry name" value="NUDIX_hydrolase-like_dom_sf"/>
</dbReference>
<dbReference type="GO" id="GO:0009132">
    <property type="term" value="P:nucleoside diphosphate metabolic process"/>
    <property type="evidence" value="ECO:0007669"/>
    <property type="project" value="InterPro"/>
</dbReference>
<reference evidence="10 11" key="1">
    <citation type="submission" date="2016-05" db="EMBL/GenBank/DDBJ databases">
        <title>Genome sequencing reveals origins of a unique bacterial endosymbiosis in the earliest lineages of terrestrial Fungi.</title>
        <authorList>
            <consortium name="DOE Joint Genome Institute"/>
            <person name="Uehling J."/>
            <person name="Gryganskyi A."/>
            <person name="Hameed K."/>
            <person name="Tschaplinski T."/>
            <person name="Misztal P."/>
            <person name="Wu S."/>
            <person name="Desiro A."/>
            <person name="Vande Pol N."/>
            <person name="Du Z.-Y."/>
            <person name="Zienkiewicz A."/>
            <person name="Zienkiewicz K."/>
            <person name="Morin E."/>
            <person name="Tisserant E."/>
            <person name="Splivallo R."/>
            <person name="Hainaut M."/>
            <person name="Henrissat B."/>
            <person name="Ohm R."/>
            <person name="Kuo A."/>
            <person name="Yan J."/>
            <person name="Lipzen A."/>
            <person name="Nolan M."/>
            <person name="Labutti K."/>
            <person name="Barry K."/>
            <person name="Goldstein A."/>
            <person name="Labbe J."/>
            <person name="Schadt C."/>
            <person name="Tuskan G."/>
            <person name="Grigoriev I."/>
            <person name="Martin F."/>
            <person name="Vilgalys R."/>
            <person name="Bonito G."/>
        </authorList>
    </citation>
    <scope>NUCLEOTIDE SEQUENCE [LARGE SCALE GENOMIC DNA]</scope>
    <source>
        <strain evidence="10 11">AG-77</strain>
    </source>
</reference>
<dbReference type="PANTHER" id="PTHR12992:SF11">
    <property type="entry name" value="MITOCHONDRIAL COENZYME A DIPHOSPHATASE NUDT8"/>
    <property type="match status" value="1"/>
</dbReference>
<accession>A0A197K086</accession>
<sequence length="331" mass="36618">MVMVQSAVPQTLKRSLFTPTAPVTPSAWTHCTSITTSGSRVTSQRHHTDHLLRIELLGGARQFSSSATAATAHANTGTTTTGDTTSIESSEPPGTSGAWSAKDPIQLDAPFLDMVRQRLEGKDDTSAYFMHCKEDPVRQAGVFMPLCIYKGVPSVLFTIRATHMRNHRGEVSFPGGKRDPTDTSVLDTALREMEEEIFISRDQVEVLGECAPLPNKGCTMKVHPFVGYIKEPIEDLDSIKFNKDEVQRVFTVPLQDLLNPDKRSMVQFRNSKVLYPVWKVDTENITIWGLTAFIIDGVLRRIAEEGPTQAIEIPKGAPAEKYRPLMSSAFV</sequence>
<keyword evidence="6" id="KW-0460">Magnesium</keyword>
<evidence type="ECO:0000256" key="6">
    <source>
        <dbReference type="ARBA" id="ARBA00022842"/>
    </source>
</evidence>
<dbReference type="EMBL" id="KV442037">
    <property type="protein sequence ID" value="OAQ30106.1"/>
    <property type="molecule type" value="Genomic_DNA"/>
</dbReference>
<dbReference type="InterPro" id="IPR000059">
    <property type="entry name" value="NUDIX_hydrolase_NudL_CS"/>
</dbReference>
<comment type="cofactor">
    <cofactor evidence="2">
        <name>Mg(2+)</name>
        <dbReference type="ChEBI" id="CHEBI:18420"/>
    </cofactor>
</comment>
<dbReference type="GO" id="GO:0010945">
    <property type="term" value="F:coenzyme A diphosphatase activity"/>
    <property type="evidence" value="ECO:0007669"/>
    <property type="project" value="InterPro"/>
</dbReference>
<dbReference type="InterPro" id="IPR000086">
    <property type="entry name" value="NUDIX_hydrolase_dom"/>
</dbReference>
<evidence type="ECO:0000313" key="10">
    <source>
        <dbReference type="EMBL" id="OAQ30106.1"/>
    </source>
</evidence>
<dbReference type="AlphaFoldDB" id="A0A197K086"/>
<gene>
    <name evidence="10" type="ORF">K457DRAFT_137221</name>
</gene>
<evidence type="ECO:0000256" key="3">
    <source>
        <dbReference type="ARBA" id="ARBA00006506"/>
    </source>
</evidence>
<evidence type="ECO:0000256" key="8">
    <source>
        <dbReference type="SAM" id="MobiDB-lite"/>
    </source>
</evidence>
<name>A0A197K086_9FUNG</name>
<dbReference type="PROSITE" id="PS51462">
    <property type="entry name" value="NUDIX"/>
    <property type="match status" value="1"/>
</dbReference>
<evidence type="ECO:0000256" key="7">
    <source>
        <dbReference type="ARBA" id="ARBA00023211"/>
    </source>
</evidence>
<evidence type="ECO:0000256" key="2">
    <source>
        <dbReference type="ARBA" id="ARBA00001946"/>
    </source>
</evidence>